<reference evidence="1" key="2">
    <citation type="journal article" date="2022" name="New Phytol.">
        <title>Evolutionary transition to the ectomycorrhizal habit in the genomes of a hyperdiverse lineage of mushroom-forming fungi.</title>
        <authorList>
            <person name="Looney B."/>
            <person name="Miyauchi S."/>
            <person name="Morin E."/>
            <person name="Drula E."/>
            <person name="Courty P.E."/>
            <person name="Kohler A."/>
            <person name="Kuo A."/>
            <person name="LaButti K."/>
            <person name="Pangilinan J."/>
            <person name="Lipzen A."/>
            <person name="Riley R."/>
            <person name="Andreopoulos W."/>
            <person name="He G."/>
            <person name="Johnson J."/>
            <person name="Nolan M."/>
            <person name="Tritt A."/>
            <person name="Barry K.W."/>
            <person name="Grigoriev I.V."/>
            <person name="Nagy L.G."/>
            <person name="Hibbett D."/>
            <person name="Henrissat B."/>
            <person name="Matheny P.B."/>
            <person name="Labbe J."/>
            <person name="Martin F.M."/>
        </authorList>
    </citation>
    <scope>NUCLEOTIDE SEQUENCE</scope>
    <source>
        <strain evidence="1">EC-137</strain>
    </source>
</reference>
<evidence type="ECO:0000313" key="1">
    <source>
        <dbReference type="EMBL" id="KAI0037133.1"/>
    </source>
</evidence>
<dbReference type="Proteomes" id="UP000814128">
    <property type="component" value="Unassembled WGS sequence"/>
</dbReference>
<organism evidence="1 2">
    <name type="scientific">Vararia minispora EC-137</name>
    <dbReference type="NCBI Taxonomy" id="1314806"/>
    <lineage>
        <taxon>Eukaryota</taxon>
        <taxon>Fungi</taxon>
        <taxon>Dikarya</taxon>
        <taxon>Basidiomycota</taxon>
        <taxon>Agaricomycotina</taxon>
        <taxon>Agaricomycetes</taxon>
        <taxon>Russulales</taxon>
        <taxon>Lachnocladiaceae</taxon>
        <taxon>Vararia</taxon>
    </lineage>
</organism>
<comment type="caution">
    <text evidence="1">The sequence shown here is derived from an EMBL/GenBank/DDBJ whole genome shotgun (WGS) entry which is preliminary data.</text>
</comment>
<reference evidence="1" key="1">
    <citation type="submission" date="2021-02" db="EMBL/GenBank/DDBJ databases">
        <authorList>
            <consortium name="DOE Joint Genome Institute"/>
            <person name="Ahrendt S."/>
            <person name="Looney B.P."/>
            <person name="Miyauchi S."/>
            <person name="Morin E."/>
            <person name="Drula E."/>
            <person name="Courty P.E."/>
            <person name="Chicoki N."/>
            <person name="Fauchery L."/>
            <person name="Kohler A."/>
            <person name="Kuo A."/>
            <person name="Labutti K."/>
            <person name="Pangilinan J."/>
            <person name="Lipzen A."/>
            <person name="Riley R."/>
            <person name="Andreopoulos W."/>
            <person name="He G."/>
            <person name="Johnson J."/>
            <person name="Barry K.W."/>
            <person name="Grigoriev I.V."/>
            <person name="Nagy L."/>
            <person name="Hibbett D."/>
            <person name="Henrissat B."/>
            <person name="Matheny P.B."/>
            <person name="Labbe J."/>
            <person name="Martin F."/>
        </authorList>
    </citation>
    <scope>NUCLEOTIDE SEQUENCE</scope>
    <source>
        <strain evidence="1">EC-137</strain>
    </source>
</reference>
<accession>A0ACB8R012</accession>
<evidence type="ECO:0000313" key="2">
    <source>
        <dbReference type="Proteomes" id="UP000814128"/>
    </source>
</evidence>
<name>A0ACB8R012_9AGAM</name>
<sequence length="210" mass="23232">MSSDLPPGLEGTLTETSSGGAGDWLAFDTKRWYTNAFIIEDHPTEVKILLGYKKRGFGVGLWNGFGGKVEPGETPVQAAIREMKEECDITAPLEHCGSLLFVLEGAPQGAFQIEVYRAATYTDTIAERVFPSSPLRTDEMRPQWFAAPKAVDGSVASSGLPPIPYDTMWDDDIHWMPLMLAGKKFVGRADFQPTTAGKYEMRRYWFGTPS</sequence>
<dbReference type="EMBL" id="MU273465">
    <property type="protein sequence ID" value="KAI0037133.1"/>
    <property type="molecule type" value="Genomic_DNA"/>
</dbReference>
<gene>
    <name evidence="1" type="ORF">K488DRAFT_39597</name>
</gene>
<protein>
    <submittedName>
        <fullName evidence="1">Uncharacterized protein</fullName>
    </submittedName>
</protein>
<proteinExistence type="predicted"/>
<keyword evidence="2" id="KW-1185">Reference proteome</keyword>